<feature type="compositionally biased region" description="Basic and acidic residues" evidence="1">
    <location>
        <begin position="1"/>
        <end position="17"/>
    </location>
</feature>
<protein>
    <submittedName>
        <fullName evidence="2">Uncharacterized protein</fullName>
    </submittedName>
</protein>
<dbReference type="EMBL" id="KZ851978">
    <property type="protein sequence ID" value="RDH14172.1"/>
    <property type="molecule type" value="Genomic_DNA"/>
</dbReference>
<organism evidence="2 3">
    <name type="scientific">Aspergillus niger ATCC 13496</name>
    <dbReference type="NCBI Taxonomy" id="1353008"/>
    <lineage>
        <taxon>Eukaryota</taxon>
        <taxon>Fungi</taxon>
        <taxon>Dikarya</taxon>
        <taxon>Ascomycota</taxon>
        <taxon>Pezizomycotina</taxon>
        <taxon>Eurotiomycetes</taxon>
        <taxon>Eurotiomycetidae</taxon>
        <taxon>Eurotiales</taxon>
        <taxon>Aspergillaceae</taxon>
        <taxon>Aspergillus</taxon>
        <taxon>Aspergillus subgen. Circumdati</taxon>
    </lineage>
</organism>
<evidence type="ECO:0000313" key="2">
    <source>
        <dbReference type="EMBL" id="RDH14172.1"/>
    </source>
</evidence>
<reference evidence="2 3" key="1">
    <citation type="submission" date="2018-07" db="EMBL/GenBank/DDBJ databases">
        <title>Section-level genome sequencing of Aspergillus section Nigri to investigate inter- and intra-species variation.</title>
        <authorList>
            <consortium name="DOE Joint Genome Institute"/>
            <person name="Vesth T.C."/>
            <person name="Nybo J.L."/>
            <person name="Theobald S."/>
            <person name="Frisvad J.C."/>
            <person name="Larsen T.O."/>
            <person name="Nielsen K.F."/>
            <person name="Hoof J.B."/>
            <person name="Brandl J."/>
            <person name="Salamov A."/>
            <person name="Riley R."/>
            <person name="Gladden J.M."/>
            <person name="Phatale P."/>
            <person name="Nielsen M.T."/>
            <person name="Lyhne E.K."/>
            <person name="Kogle M.E."/>
            <person name="Strasser K."/>
            <person name="McDonnell E."/>
            <person name="Barry K."/>
            <person name="Clum A."/>
            <person name="Chen C."/>
            <person name="Nolan M."/>
            <person name="Sandor L."/>
            <person name="Kuo A."/>
            <person name="Lipzen A."/>
            <person name="Hainaut M."/>
            <person name="Drula E."/>
            <person name="Tsang A."/>
            <person name="Magnuson J.K."/>
            <person name="Henrissat B."/>
            <person name="Wiebenga A."/>
            <person name="Simmons B.A."/>
            <person name="Makela M.R."/>
            <person name="De vries R.P."/>
            <person name="Grigoriev I.V."/>
            <person name="Mortensen U.H."/>
            <person name="Baker S.E."/>
            <person name="Andersen M.R."/>
        </authorList>
    </citation>
    <scope>NUCLEOTIDE SEQUENCE [LARGE SCALE GENOMIC DNA]</scope>
    <source>
        <strain evidence="2 3">ATCC 13496</strain>
    </source>
</reference>
<name>A0A370BLD0_ASPNG</name>
<dbReference type="Proteomes" id="UP000253845">
    <property type="component" value="Unassembled WGS sequence"/>
</dbReference>
<sequence>MPREAHQVRTEAGEKTSKKAVIRGGKPTGGYSPSSAHGTTREDGLNHPRIPQTIAGDSRLELWAGVLGWLAAAQSIADKQTRERYVVRQAANKKEEEEGTLWVGDREKGGEGRMTDGWKWGWEWIGWCKAVLSEGCQYEQEPQQLVALPQQGNALIVCCCTGSTRTEQLAGSLAVVVFRVFLFTH</sequence>
<gene>
    <name evidence="2" type="ORF">M747DRAFT_326976</name>
</gene>
<proteinExistence type="predicted"/>
<dbReference type="VEuPathDB" id="FungiDB:M747DRAFT_326976"/>
<dbReference type="AlphaFoldDB" id="A0A370BLD0"/>
<evidence type="ECO:0000256" key="1">
    <source>
        <dbReference type="SAM" id="MobiDB-lite"/>
    </source>
</evidence>
<evidence type="ECO:0000313" key="3">
    <source>
        <dbReference type="Proteomes" id="UP000253845"/>
    </source>
</evidence>
<feature type="region of interest" description="Disordered" evidence="1">
    <location>
        <begin position="1"/>
        <end position="51"/>
    </location>
</feature>
<accession>A0A370BLD0</accession>